<dbReference type="PROSITE" id="PS00687">
    <property type="entry name" value="ALDEHYDE_DEHYDR_GLU"/>
    <property type="match status" value="1"/>
</dbReference>
<feature type="repeat" description="RPEL" evidence="4">
    <location>
        <begin position="589"/>
        <end position="614"/>
    </location>
</feature>
<dbReference type="Gene3D" id="3.40.309.10">
    <property type="entry name" value="Aldehyde Dehydrogenase, Chain A, domain 2"/>
    <property type="match status" value="1"/>
</dbReference>
<evidence type="ECO:0000256" key="1">
    <source>
        <dbReference type="ARBA" id="ARBA00009986"/>
    </source>
</evidence>
<dbReference type="GO" id="GO:0016620">
    <property type="term" value="F:oxidoreductase activity, acting on the aldehyde or oxo group of donors, NAD or NADP as acceptor"/>
    <property type="evidence" value="ECO:0007669"/>
    <property type="project" value="InterPro"/>
</dbReference>
<dbReference type="InterPro" id="IPR015590">
    <property type="entry name" value="Aldehyde_DH_dom"/>
</dbReference>
<dbReference type="SMART" id="SM00707">
    <property type="entry name" value="RPEL"/>
    <property type="match status" value="2"/>
</dbReference>
<evidence type="ECO:0000313" key="8">
    <source>
        <dbReference type="EMBL" id="OAF68727.1"/>
    </source>
</evidence>
<dbReference type="Gene3D" id="3.40.605.10">
    <property type="entry name" value="Aldehyde Dehydrogenase, Chain A, domain 1"/>
    <property type="match status" value="1"/>
</dbReference>
<dbReference type="InterPro" id="IPR004018">
    <property type="entry name" value="RPEL_repeat"/>
</dbReference>
<feature type="active site" evidence="5">
    <location>
        <position position="165"/>
    </location>
</feature>
<proteinExistence type="inferred from homology"/>
<dbReference type="Proteomes" id="UP000078046">
    <property type="component" value="Unassembled WGS sequence"/>
</dbReference>
<dbReference type="Gene3D" id="6.10.140.2130">
    <property type="match status" value="2"/>
</dbReference>
<keyword evidence="3 6" id="KW-0560">Oxidoreductase</keyword>
<name>A0A177B366_9BILA</name>
<feature type="non-terminal residue" evidence="8">
    <location>
        <position position="1"/>
    </location>
</feature>
<protein>
    <recommendedName>
        <fullName evidence="7">Aldehyde dehydrogenase domain-containing protein</fullName>
    </recommendedName>
</protein>
<comment type="caution">
    <text evidence="8">The sequence shown here is derived from an EMBL/GenBank/DDBJ whole genome shotgun (WGS) entry which is preliminary data.</text>
</comment>
<evidence type="ECO:0000259" key="7">
    <source>
        <dbReference type="Pfam" id="PF00171"/>
    </source>
</evidence>
<dbReference type="FunFam" id="3.40.309.10:FF:000001">
    <property type="entry name" value="Mitochondrial aldehyde dehydrogenase 2"/>
    <property type="match status" value="1"/>
</dbReference>
<dbReference type="OrthoDB" id="310895at2759"/>
<keyword evidence="9" id="KW-1185">Reference proteome</keyword>
<feature type="repeat" description="RPEL" evidence="4">
    <location>
        <begin position="554"/>
        <end position="579"/>
    </location>
</feature>
<dbReference type="AlphaFoldDB" id="A0A177B366"/>
<evidence type="ECO:0000313" key="9">
    <source>
        <dbReference type="Proteomes" id="UP000078046"/>
    </source>
</evidence>
<gene>
    <name evidence="8" type="ORF">A3Q56_03530</name>
</gene>
<organism evidence="8 9">
    <name type="scientific">Intoshia linei</name>
    <dbReference type="NCBI Taxonomy" id="1819745"/>
    <lineage>
        <taxon>Eukaryota</taxon>
        <taxon>Metazoa</taxon>
        <taxon>Spiralia</taxon>
        <taxon>Lophotrochozoa</taxon>
        <taxon>Mesozoa</taxon>
        <taxon>Orthonectida</taxon>
        <taxon>Rhopaluridae</taxon>
        <taxon>Intoshia</taxon>
    </lineage>
</organism>
<feature type="domain" description="Aldehyde dehydrogenase" evidence="7">
    <location>
        <begin position="2"/>
        <end position="386"/>
    </location>
</feature>
<accession>A0A177B366</accession>
<evidence type="ECO:0000256" key="3">
    <source>
        <dbReference type="ARBA" id="ARBA00023002"/>
    </source>
</evidence>
<evidence type="ECO:0000256" key="5">
    <source>
        <dbReference type="PROSITE-ProRule" id="PRU10007"/>
    </source>
</evidence>
<dbReference type="Pfam" id="PF00171">
    <property type="entry name" value="Aldedh"/>
    <property type="match status" value="1"/>
</dbReference>
<comment type="similarity">
    <text evidence="1 6">Belongs to the aldehyde dehydrogenase family.</text>
</comment>
<dbReference type="InterPro" id="IPR016162">
    <property type="entry name" value="Ald_DH_N"/>
</dbReference>
<dbReference type="InterPro" id="IPR016161">
    <property type="entry name" value="Ald_DH/histidinol_DH"/>
</dbReference>
<evidence type="ECO:0000256" key="6">
    <source>
        <dbReference type="RuleBase" id="RU003345"/>
    </source>
</evidence>
<sequence length="670" mass="76179">TLESVDCGKPYSTTFNREIPGATNYLRYFAGWADKISGKTISPLNDGTFSMTIKEPYGVCALILPWNFPLTLFCIKMAAALAAGNTVVIKPAEQTPLSALHMATLIQEAGFPEGVINIVNGFEETGENLVTHKDVKFISFTGSCEVGKKIQKKSVDSLVRPLLLELGGKSPNIIFDDVDLSKSVEIAHRGIFSHQGQICCSNSRIYVHENIYDQFLKMSIEMAERIVVGDTLELNTTYGPMISQVHHDKVMNYIKNRSKNSRICTGGKRTRDFGYFIEPTVIDQIKDDDKMTKEEIFGPIMQIYKFNDEKEVIDRANDTNFGLAAGVMTKDISRALRVAKQLNAGTVWINCYHALKYNVPFGGYNDSGVGREKGEDGIYSYMQTKSRLDSFPVDEFNSNTVNQKDRKMPNFFKLMKKKITFVSSDENGSRLDKDHIKKFPTSPTKVETPKNHKYITEKYKNNTNISFNQSSSVESEIVDGLINILLDDKNSVTTSDNESQIHDIRNNHQKQIVNSNSQSPIIQKTSIALRSLAIARSLDHRVSISSEQFISVGIKLERKLSIRPTQFELAEKNIIQDENKTKSREIMKRVLTRKLSHRPSVIELKTRRIIKFNEYIEVTSIDNYDRTADKPWTRLTSDDKAVIRRELNEYKSTEMDVHENSKYMTRYHRP</sequence>
<dbReference type="EMBL" id="LWCA01000397">
    <property type="protein sequence ID" value="OAF68727.1"/>
    <property type="molecule type" value="Genomic_DNA"/>
</dbReference>
<dbReference type="SUPFAM" id="SSF53720">
    <property type="entry name" value="ALDH-like"/>
    <property type="match status" value="1"/>
</dbReference>
<dbReference type="InterPro" id="IPR016163">
    <property type="entry name" value="Ald_DH_C"/>
</dbReference>
<dbReference type="FunFam" id="3.40.605.10:FF:000007">
    <property type="entry name" value="NAD/NADP-dependent betaine aldehyde dehydrogenase"/>
    <property type="match status" value="1"/>
</dbReference>
<dbReference type="PANTHER" id="PTHR11699">
    <property type="entry name" value="ALDEHYDE DEHYDROGENASE-RELATED"/>
    <property type="match status" value="1"/>
</dbReference>
<dbReference type="InterPro" id="IPR029510">
    <property type="entry name" value="Ald_DH_CS_GLU"/>
</dbReference>
<reference evidence="8 9" key="1">
    <citation type="submission" date="2016-04" db="EMBL/GenBank/DDBJ databases">
        <title>The genome of Intoshia linei affirms orthonectids as highly simplified spiralians.</title>
        <authorList>
            <person name="Mikhailov K.V."/>
            <person name="Slusarev G.S."/>
            <person name="Nikitin M.A."/>
            <person name="Logacheva M.D."/>
            <person name="Penin A."/>
            <person name="Aleoshin V."/>
            <person name="Panchin Y.V."/>
        </authorList>
    </citation>
    <scope>NUCLEOTIDE SEQUENCE [LARGE SCALE GENOMIC DNA]</scope>
    <source>
        <strain evidence="8">Intl2013</strain>
        <tissue evidence="8">Whole animal</tissue>
    </source>
</reference>
<evidence type="ECO:0000256" key="4">
    <source>
        <dbReference type="PROSITE-ProRule" id="PRU00401"/>
    </source>
</evidence>
<dbReference type="PROSITE" id="PS51073">
    <property type="entry name" value="RPEL"/>
    <property type="match status" value="2"/>
</dbReference>
<evidence type="ECO:0000256" key="2">
    <source>
        <dbReference type="ARBA" id="ARBA00022737"/>
    </source>
</evidence>
<keyword evidence="2" id="KW-0677">Repeat</keyword>